<proteinExistence type="inferred from homology"/>
<dbReference type="CDD" id="cd05251">
    <property type="entry name" value="NmrA_like_SDR_a"/>
    <property type="match status" value="1"/>
</dbReference>
<dbReference type="Proteomes" id="UP000799750">
    <property type="component" value="Unassembled WGS sequence"/>
</dbReference>
<comment type="similarity">
    <text evidence="1">Belongs to the NmrA-type oxidoreductase family.</text>
</comment>
<organism evidence="4 5">
    <name type="scientific">Lophium mytilinum</name>
    <dbReference type="NCBI Taxonomy" id="390894"/>
    <lineage>
        <taxon>Eukaryota</taxon>
        <taxon>Fungi</taxon>
        <taxon>Dikarya</taxon>
        <taxon>Ascomycota</taxon>
        <taxon>Pezizomycotina</taxon>
        <taxon>Dothideomycetes</taxon>
        <taxon>Pleosporomycetidae</taxon>
        <taxon>Mytilinidiales</taxon>
        <taxon>Mytilinidiaceae</taxon>
        <taxon>Lophium</taxon>
    </lineage>
</organism>
<dbReference type="Pfam" id="PF05368">
    <property type="entry name" value="NmrA"/>
    <property type="match status" value="1"/>
</dbReference>
<keyword evidence="5" id="KW-1185">Reference proteome</keyword>
<evidence type="ECO:0000313" key="5">
    <source>
        <dbReference type="Proteomes" id="UP000799750"/>
    </source>
</evidence>
<gene>
    <name evidence="4" type="ORF">BU16DRAFT_577041</name>
</gene>
<evidence type="ECO:0000256" key="2">
    <source>
        <dbReference type="ARBA" id="ARBA00022857"/>
    </source>
</evidence>
<reference evidence="4" key="1">
    <citation type="journal article" date="2020" name="Stud. Mycol.">
        <title>101 Dothideomycetes genomes: a test case for predicting lifestyles and emergence of pathogens.</title>
        <authorList>
            <person name="Haridas S."/>
            <person name="Albert R."/>
            <person name="Binder M."/>
            <person name="Bloem J."/>
            <person name="Labutti K."/>
            <person name="Salamov A."/>
            <person name="Andreopoulos B."/>
            <person name="Baker S."/>
            <person name="Barry K."/>
            <person name="Bills G."/>
            <person name="Bluhm B."/>
            <person name="Cannon C."/>
            <person name="Castanera R."/>
            <person name="Culley D."/>
            <person name="Daum C."/>
            <person name="Ezra D."/>
            <person name="Gonzalez J."/>
            <person name="Henrissat B."/>
            <person name="Kuo A."/>
            <person name="Liang C."/>
            <person name="Lipzen A."/>
            <person name="Lutzoni F."/>
            <person name="Magnuson J."/>
            <person name="Mondo S."/>
            <person name="Nolan M."/>
            <person name="Ohm R."/>
            <person name="Pangilinan J."/>
            <person name="Park H.-J."/>
            <person name="Ramirez L."/>
            <person name="Alfaro M."/>
            <person name="Sun H."/>
            <person name="Tritt A."/>
            <person name="Yoshinaga Y."/>
            <person name="Zwiers L.-H."/>
            <person name="Turgeon B."/>
            <person name="Goodwin S."/>
            <person name="Spatafora J."/>
            <person name="Crous P."/>
            <person name="Grigoriev I."/>
        </authorList>
    </citation>
    <scope>NUCLEOTIDE SEQUENCE</scope>
    <source>
        <strain evidence="4">CBS 269.34</strain>
    </source>
</reference>
<dbReference type="GO" id="GO:0005634">
    <property type="term" value="C:nucleus"/>
    <property type="evidence" value="ECO:0007669"/>
    <property type="project" value="TreeGrafter"/>
</dbReference>
<dbReference type="OrthoDB" id="3358371at2759"/>
<name>A0A6A6RFF7_9PEZI</name>
<dbReference type="InterPro" id="IPR036291">
    <property type="entry name" value="NAD(P)-bd_dom_sf"/>
</dbReference>
<keyword evidence="2" id="KW-0521">NADP</keyword>
<evidence type="ECO:0000259" key="3">
    <source>
        <dbReference type="Pfam" id="PF05368"/>
    </source>
</evidence>
<accession>A0A6A6RFF7</accession>
<sequence>MSPKNLIVILGITGNQGGSVAAEFLNHPSWSIRGISRSPTSAPSAAWTAQGVEIVAADLNDPASLALAFKGATAIFGVTDYWQHFWDPATRIRAAEIGKTLNEISYELEVQQGKNLVDAAASVEGLGRLVLSTLSKSREWSKGRITWNYHSDAKWAAVEYMREVYPELAAKASFLQAAPFMENYRKLARKQTDGSYKIRCTVKADTPVPMIDPRADTGHLVKALLDVAPGKNLAGHGSLVSWSQLCQLASKLSNVTFTYEQSTVDDFDVMIPGGAGREIGEMFVYAEDPGYYGGDPSITNPEDVSVHAIEDELPESKRCRSWE</sequence>
<dbReference type="Gene3D" id="3.90.25.10">
    <property type="entry name" value="UDP-galactose 4-epimerase, domain 1"/>
    <property type="match status" value="1"/>
</dbReference>
<protein>
    <submittedName>
        <fullName evidence="4">NAD(P)-binding protein</fullName>
    </submittedName>
</protein>
<dbReference type="EMBL" id="MU004181">
    <property type="protein sequence ID" value="KAF2503204.1"/>
    <property type="molecule type" value="Genomic_DNA"/>
</dbReference>
<dbReference type="PANTHER" id="PTHR42748:SF26">
    <property type="entry name" value="NMRA-LIKE DOMAIN-CONTAINING PROTEIN"/>
    <property type="match status" value="1"/>
</dbReference>
<dbReference type="SUPFAM" id="SSF51735">
    <property type="entry name" value="NAD(P)-binding Rossmann-fold domains"/>
    <property type="match status" value="1"/>
</dbReference>
<dbReference type="AlphaFoldDB" id="A0A6A6RFF7"/>
<dbReference type="PANTHER" id="PTHR42748">
    <property type="entry name" value="NITROGEN METABOLITE REPRESSION PROTEIN NMRA FAMILY MEMBER"/>
    <property type="match status" value="1"/>
</dbReference>
<feature type="domain" description="NmrA-like" evidence="3">
    <location>
        <begin position="4"/>
        <end position="298"/>
    </location>
</feature>
<evidence type="ECO:0000256" key="1">
    <source>
        <dbReference type="ARBA" id="ARBA00006328"/>
    </source>
</evidence>
<dbReference type="Gene3D" id="3.40.50.720">
    <property type="entry name" value="NAD(P)-binding Rossmann-like Domain"/>
    <property type="match status" value="1"/>
</dbReference>
<evidence type="ECO:0000313" key="4">
    <source>
        <dbReference type="EMBL" id="KAF2503204.1"/>
    </source>
</evidence>
<dbReference type="InterPro" id="IPR051164">
    <property type="entry name" value="NmrA-like_oxidored"/>
</dbReference>
<dbReference type="InterPro" id="IPR008030">
    <property type="entry name" value="NmrA-like"/>
</dbReference>